<evidence type="ECO:0000256" key="2">
    <source>
        <dbReference type="ARBA" id="ARBA00007935"/>
    </source>
</evidence>
<name>A0A3L8GFY2_STRIN</name>
<dbReference type="EMBL" id="QLQD01000074">
    <property type="protein sequence ID" value="RLU55584.1"/>
    <property type="molecule type" value="Genomic_DNA"/>
</dbReference>
<reference evidence="15 17" key="2">
    <citation type="submission" date="2018-06" db="EMBL/GenBank/DDBJ databases">
        <title>Mutators as drivers of adaptation in pathogenic bacteria and a risk factor for host jumps and vaccine escape.</title>
        <authorList>
            <person name="Barnes A.C."/>
            <person name="Silayeva O."/>
        </authorList>
    </citation>
    <scope>NUCLEOTIDE SEQUENCE [LARGE SCALE GENOMIC DNA]</scope>
    <source>
        <strain evidence="15 17">QMA0445</strain>
    </source>
</reference>
<protein>
    <recommendedName>
        <fullName evidence="3">Probable heme-iron transport system permease protein IsdF</fullName>
    </recommendedName>
    <alternativeName>
        <fullName evidence="12">Iron-regulated surface determinant protein F</fullName>
    </alternativeName>
    <alternativeName>
        <fullName evidence="11">Staphylococcal iron-regulated protein G</fullName>
    </alternativeName>
</protein>
<dbReference type="SMR" id="A0A3L8GFY2"/>
<proteinExistence type="inferred from homology"/>
<evidence type="ECO:0000256" key="4">
    <source>
        <dbReference type="ARBA" id="ARBA00022448"/>
    </source>
</evidence>
<evidence type="ECO:0000256" key="7">
    <source>
        <dbReference type="ARBA" id="ARBA00022989"/>
    </source>
</evidence>
<dbReference type="CDD" id="cd06550">
    <property type="entry name" value="TM_ABC_iron-siderophores_like"/>
    <property type="match status" value="1"/>
</dbReference>
<dbReference type="OrthoDB" id="9811721at2"/>
<feature type="transmembrane region" description="Helical" evidence="13">
    <location>
        <begin position="251"/>
        <end position="274"/>
    </location>
</feature>
<evidence type="ECO:0000256" key="3">
    <source>
        <dbReference type="ARBA" id="ARBA00018524"/>
    </source>
</evidence>
<evidence type="ECO:0000313" key="17">
    <source>
        <dbReference type="Proteomes" id="UP000269148"/>
    </source>
</evidence>
<evidence type="ECO:0000256" key="6">
    <source>
        <dbReference type="ARBA" id="ARBA00022692"/>
    </source>
</evidence>
<dbReference type="InterPro" id="IPR037294">
    <property type="entry name" value="ABC_BtuC-like"/>
</dbReference>
<comment type="subcellular location">
    <subcellularLocation>
        <location evidence="1">Cell membrane</location>
        <topology evidence="1">Multi-pass membrane protein</topology>
    </subcellularLocation>
</comment>
<dbReference type="GO" id="GO:0033214">
    <property type="term" value="P:siderophore-iron import into cell"/>
    <property type="evidence" value="ECO:0007669"/>
    <property type="project" value="TreeGrafter"/>
</dbReference>
<evidence type="ECO:0000256" key="10">
    <source>
        <dbReference type="ARBA" id="ARBA00025320"/>
    </source>
</evidence>
<feature type="transmembrane region" description="Helical" evidence="13">
    <location>
        <begin position="103"/>
        <end position="121"/>
    </location>
</feature>
<dbReference type="STRING" id="1346.BMF34_08430"/>
<keyword evidence="9 13" id="KW-0472">Membrane</keyword>
<dbReference type="Proteomes" id="UP000269148">
    <property type="component" value="Unassembled WGS sequence"/>
</dbReference>
<keyword evidence="7 13" id="KW-1133">Transmembrane helix</keyword>
<keyword evidence="8" id="KW-0408">Iron</keyword>
<accession>A0A3L8GFY2</accession>
<keyword evidence="6 13" id="KW-0812">Transmembrane</keyword>
<evidence type="ECO:0000256" key="1">
    <source>
        <dbReference type="ARBA" id="ARBA00004651"/>
    </source>
</evidence>
<dbReference type="RefSeq" id="WP_003102031.1">
    <property type="nucleotide sequence ID" value="NZ_CP010783.1"/>
</dbReference>
<evidence type="ECO:0000313" key="14">
    <source>
        <dbReference type="EMBL" id="AHY16467.1"/>
    </source>
</evidence>
<dbReference type="KEGG" id="siq:DQ08_08425"/>
<dbReference type="Proteomes" id="UP000025245">
    <property type="component" value="Chromosome"/>
</dbReference>
<organism evidence="15 17">
    <name type="scientific">Streptococcus iniae</name>
    <name type="common">Streptococcus shiloi</name>
    <dbReference type="NCBI Taxonomy" id="1346"/>
    <lineage>
        <taxon>Bacteria</taxon>
        <taxon>Bacillati</taxon>
        <taxon>Bacillota</taxon>
        <taxon>Bacilli</taxon>
        <taxon>Lactobacillales</taxon>
        <taxon>Streptococcaceae</taxon>
        <taxon>Streptococcus</taxon>
    </lineage>
</organism>
<feature type="transmembrane region" description="Helical" evidence="13">
    <location>
        <begin position="127"/>
        <end position="146"/>
    </location>
</feature>
<feature type="transmembrane region" description="Helical" evidence="13">
    <location>
        <begin position="311"/>
        <end position="333"/>
    </location>
</feature>
<dbReference type="EMBL" id="CP007586">
    <property type="protein sequence ID" value="AHY16467.1"/>
    <property type="molecule type" value="Genomic_DNA"/>
</dbReference>
<evidence type="ECO:0000313" key="16">
    <source>
        <dbReference type="Proteomes" id="UP000025245"/>
    </source>
</evidence>
<evidence type="ECO:0000256" key="11">
    <source>
        <dbReference type="ARBA" id="ARBA00031149"/>
    </source>
</evidence>
<feature type="transmembrane region" description="Helical" evidence="13">
    <location>
        <begin position="71"/>
        <end position="91"/>
    </location>
</feature>
<evidence type="ECO:0000256" key="8">
    <source>
        <dbReference type="ARBA" id="ARBA00023004"/>
    </source>
</evidence>
<dbReference type="GeneID" id="35766157"/>
<evidence type="ECO:0000256" key="5">
    <source>
        <dbReference type="ARBA" id="ARBA00022475"/>
    </source>
</evidence>
<dbReference type="Pfam" id="PF01032">
    <property type="entry name" value="FecCD"/>
    <property type="match status" value="1"/>
</dbReference>
<evidence type="ECO:0000256" key="12">
    <source>
        <dbReference type="ARBA" id="ARBA00031465"/>
    </source>
</evidence>
<reference evidence="14 16" key="1">
    <citation type="journal article" date="2014" name="Genome Announc.">
        <title>Complete Genome Sequence of a Virulent Strain, Streptococcus iniae ISET0901, Isolated from Diseased Tilapia.</title>
        <authorList>
            <person name="Pridgeon J.W."/>
            <person name="Zhang D."/>
            <person name="Zhang L."/>
        </authorList>
    </citation>
    <scope>NUCLEOTIDE SEQUENCE [LARGE SCALE GENOMIC DNA]</scope>
    <source>
        <strain evidence="14 16">ISET0901</strain>
    </source>
</reference>
<feature type="transmembrane region" description="Helical" evidence="13">
    <location>
        <begin position="286"/>
        <end position="304"/>
    </location>
</feature>
<evidence type="ECO:0000313" key="15">
    <source>
        <dbReference type="EMBL" id="RLU55584.1"/>
    </source>
</evidence>
<keyword evidence="16" id="KW-1185">Reference proteome</keyword>
<keyword evidence="4" id="KW-0813">Transport</keyword>
<evidence type="ECO:0000256" key="13">
    <source>
        <dbReference type="SAM" id="Phobius"/>
    </source>
</evidence>
<dbReference type="GO" id="GO:0005886">
    <property type="term" value="C:plasma membrane"/>
    <property type="evidence" value="ECO:0007669"/>
    <property type="project" value="UniProtKB-SubCell"/>
</dbReference>
<dbReference type="KEGG" id="siz:SI82_08520"/>
<dbReference type="PANTHER" id="PTHR30472:SF21">
    <property type="entry name" value="HEME-IRON TRANSPORT SYSTEM PERMEASE PROTEIN ISDF-RELATED"/>
    <property type="match status" value="1"/>
</dbReference>
<dbReference type="KEGG" id="sio:DW64_08410"/>
<dbReference type="InterPro" id="IPR000522">
    <property type="entry name" value="ABC_transptr_permease_BtuC"/>
</dbReference>
<comment type="function">
    <text evidence="10">Part of the binding-protein-dependent transport system for heme-iron. Responsible for the translocation of the substrate across the membrane.</text>
</comment>
<sequence length="341" mass="36793">MRISHLCFDQQKLRLKKKKRLLAFLVLGLCLFALCLHAISVGGLSLSYQTLFKGLFVSYNPKVALIYDLRFPRIVITLLAGAAISVSGLLFQSVLKNALADPAIIGVCSGANVMVLLSGTVLPQLLLYGQILSFFGGCLSFLLIYLLSWKQGLHPVRLILTGIAINALFIGLANALAGLAGGANTPYINALISGNISQKTWSDVGLLMPYTLVGLALAFLLSRCCDLLLIDDKIIKNLGIDGQFLRLMVSLVAVLLASVATSIVGLVSFLGLIVPHIGRLLVGNKHCFLIPFSAIFGAFLFLLADTLGRSLFYPLEINPSVVMNILGGPYFIYLLRKAKLI</sequence>
<comment type="similarity">
    <text evidence="2">Belongs to the binding-protein-dependent transport system permease family. FecCD subfamily.</text>
</comment>
<dbReference type="PANTHER" id="PTHR30472">
    <property type="entry name" value="FERRIC ENTEROBACTIN TRANSPORT SYSTEM PERMEASE PROTEIN"/>
    <property type="match status" value="1"/>
</dbReference>
<dbReference type="AlphaFoldDB" id="A0A3L8GFY2"/>
<keyword evidence="5" id="KW-1003">Cell membrane</keyword>
<dbReference type="SUPFAM" id="SSF81345">
    <property type="entry name" value="ABC transporter involved in vitamin B12 uptake, BtuC"/>
    <property type="match status" value="1"/>
</dbReference>
<evidence type="ECO:0000256" key="9">
    <source>
        <dbReference type="ARBA" id="ARBA00023136"/>
    </source>
</evidence>
<dbReference type="Gene3D" id="1.10.3470.10">
    <property type="entry name" value="ABC transporter involved in vitamin B12 uptake, BtuC"/>
    <property type="match status" value="1"/>
</dbReference>
<feature type="transmembrane region" description="Helical" evidence="13">
    <location>
        <begin position="158"/>
        <end position="177"/>
    </location>
</feature>
<dbReference type="GO" id="GO:0022857">
    <property type="term" value="F:transmembrane transporter activity"/>
    <property type="evidence" value="ECO:0007669"/>
    <property type="project" value="InterPro"/>
</dbReference>
<gene>
    <name evidence="15" type="ORF">DIY07_08530</name>
    <name evidence="14" type="ORF">DQ08_08425</name>
</gene>